<dbReference type="Proteomes" id="UP000075901">
    <property type="component" value="Unassembled WGS sequence"/>
</dbReference>
<evidence type="ECO:0000256" key="7">
    <source>
        <dbReference type="PROSITE-ProRule" id="PRU00042"/>
    </source>
</evidence>
<feature type="domain" description="C2H2-type" evidence="8">
    <location>
        <begin position="272"/>
        <end position="295"/>
    </location>
</feature>
<keyword evidence="2" id="KW-0479">Metal-binding</keyword>
<comment type="subcellular location">
    <subcellularLocation>
        <location evidence="1">Nucleus</location>
    </subcellularLocation>
</comment>
<protein>
    <recommendedName>
        <fullName evidence="8">C2H2-type domain-containing protein</fullName>
    </recommendedName>
</protein>
<keyword evidence="3" id="KW-0677">Repeat</keyword>
<dbReference type="PROSITE" id="PS00028">
    <property type="entry name" value="ZINC_FINGER_C2H2_1"/>
    <property type="match status" value="4"/>
</dbReference>
<dbReference type="Pfam" id="PF00096">
    <property type="entry name" value="zf-C2H2"/>
    <property type="match status" value="4"/>
</dbReference>
<dbReference type="GO" id="GO:0000981">
    <property type="term" value="F:DNA-binding transcription factor activity, RNA polymerase II-specific"/>
    <property type="evidence" value="ECO:0007669"/>
    <property type="project" value="TreeGrafter"/>
</dbReference>
<evidence type="ECO:0000256" key="6">
    <source>
        <dbReference type="ARBA" id="ARBA00023242"/>
    </source>
</evidence>
<keyword evidence="4 7" id="KW-0863">Zinc-finger</keyword>
<dbReference type="VEuPathDB" id="VectorBase:AMAM023426"/>
<dbReference type="InterPro" id="IPR013087">
    <property type="entry name" value="Znf_C2H2_type"/>
</dbReference>
<proteinExistence type="predicted"/>
<dbReference type="Gene3D" id="3.30.160.60">
    <property type="entry name" value="Classic Zinc Finger"/>
    <property type="match status" value="3"/>
</dbReference>
<dbReference type="PANTHER" id="PTHR23226">
    <property type="entry name" value="ZINC FINGER AND SCAN DOMAIN-CONTAINING"/>
    <property type="match status" value="1"/>
</dbReference>
<dbReference type="PROSITE" id="PS50157">
    <property type="entry name" value="ZINC_FINGER_C2H2_2"/>
    <property type="match status" value="5"/>
</dbReference>
<feature type="domain" description="C2H2-type" evidence="8">
    <location>
        <begin position="349"/>
        <end position="376"/>
    </location>
</feature>
<reference evidence="10" key="1">
    <citation type="submission" date="2013-09" db="EMBL/GenBank/DDBJ databases">
        <title>The Genome Sequence of Anopheles maculatus species B.</title>
        <authorList>
            <consortium name="The Broad Institute Genomics Platform"/>
            <person name="Neafsey D.E."/>
            <person name="Besansky N."/>
            <person name="Howell P."/>
            <person name="Walton C."/>
            <person name="Young S.K."/>
            <person name="Zeng Q."/>
            <person name="Gargeya S."/>
            <person name="Fitzgerald M."/>
            <person name="Haas B."/>
            <person name="Abouelleil A."/>
            <person name="Allen A.W."/>
            <person name="Alvarado L."/>
            <person name="Arachchi H.M."/>
            <person name="Berlin A.M."/>
            <person name="Chapman S.B."/>
            <person name="Gainer-Dewar J."/>
            <person name="Goldberg J."/>
            <person name="Griggs A."/>
            <person name="Gujja S."/>
            <person name="Hansen M."/>
            <person name="Howarth C."/>
            <person name="Imamovic A."/>
            <person name="Ireland A."/>
            <person name="Larimer J."/>
            <person name="McCowan C."/>
            <person name="Murphy C."/>
            <person name="Pearson M."/>
            <person name="Poon T.W."/>
            <person name="Priest M."/>
            <person name="Roberts A."/>
            <person name="Saif S."/>
            <person name="Shea T."/>
            <person name="Sisk P."/>
            <person name="Sykes S."/>
            <person name="Wortman J."/>
            <person name="Nusbaum C."/>
            <person name="Birren B."/>
        </authorList>
    </citation>
    <scope>NUCLEOTIDE SEQUENCE [LARGE SCALE GENOMIC DNA]</scope>
    <source>
        <strain evidence="10">maculatus3</strain>
    </source>
</reference>
<evidence type="ECO:0000313" key="9">
    <source>
        <dbReference type="EnsemblMetazoa" id="AMAM023426-PA"/>
    </source>
</evidence>
<evidence type="ECO:0000256" key="3">
    <source>
        <dbReference type="ARBA" id="ARBA00022737"/>
    </source>
</evidence>
<evidence type="ECO:0000256" key="4">
    <source>
        <dbReference type="ARBA" id="ARBA00022771"/>
    </source>
</evidence>
<evidence type="ECO:0000256" key="5">
    <source>
        <dbReference type="ARBA" id="ARBA00022833"/>
    </source>
</evidence>
<dbReference type="PANTHER" id="PTHR23226:SF416">
    <property type="entry name" value="FI01424P"/>
    <property type="match status" value="1"/>
</dbReference>
<evidence type="ECO:0000256" key="1">
    <source>
        <dbReference type="ARBA" id="ARBA00004123"/>
    </source>
</evidence>
<name>A0A182TBC5_9DIPT</name>
<keyword evidence="5" id="KW-0862">Zinc</keyword>
<dbReference type="EnsemblMetazoa" id="AMAM023426-RA">
    <property type="protein sequence ID" value="AMAM023426-PA"/>
    <property type="gene ID" value="AMAM023426"/>
</dbReference>
<dbReference type="SUPFAM" id="SSF57667">
    <property type="entry name" value="beta-beta-alpha zinc fingers"/>
    <property type="match status" value="3"/>
</dbReference>
<reference evidence="9" key="2">
    <citation type="submission" date="2020-05" db="UniProtKB">
        <authorList>
            <consortium name="EnsemblMetazoa"/>
        </authorList>
    </citation>
    <scope>IDENTIFICATION</scope>
    <source>
        <strain evidence="9">maculatus3</strain>
    </source>
</reference>
<sequence>SSTQKNYPSTIKVQKNQRYLAEEYLKEDAKAYIARTRVFVNDSLQYDNYCNEDGEDGSASLNADTIITQTDPLSDVSSVEYCTQQTKLEGNAVKSKTRPDGPPKSDQYSCDKCDLKLATKIQLYKHRRVHQKKECLVCNLMFRTDKLNDHFAKKHPKIHEKLLEECTEFRCVNCQELFETEAQLNDHLAIDKSKLPVGADTANEARTYYCTKRYKCCNCEEKFIDKLELAKHQRTHRTVECPMCNKTLRSDKIKQHLASQHPTHDGSSTELFKCAECKKLFKNAAQLTAHRKTIHKKQVCPVCKKATNYGHIRKHLKLFNGHNSSDDSNELSDSSVALSRVPKKDKNSYQCDECGLTFRFAYRLQKHQRVHQKKECAGCR</sequence>
<organism evidence="9 10">
    <name type="scientific">Anopheles maculatus</name>
    <dbReference type="NCBI Taxonomy" id="74869"/>
    <lineage>
        <taxon>Eukaryota</taxon>
        <taxon>Metazoa</taxon>
        <taxon>Ecdysozoa</taxon>
        <taxon>Arthropoda</taxon>
        <taxon>Hexapoda</taxon>
        <taxon>Insecta</taxon>
        <taxon>Pterygota</taxon>
        <taxon>Neoptera</taxon>
        <taxon>Endopterygota</taxon>
        <taxon>Diptera</taxon>
        <taxon>Nematocera</taxon>
        <taxon>Culicoidea</taxon>
        <taxon>Culicidae</taxon>
        <taxon>Anophelinae</taxon>
        <taxon>Anopheles</taxon>
        <taxon>Anopheles maculatus group</taxon>
    </lineage>
</organism>
<keyword evidence="10" id="KW-1185">Reference proteome</keyword>
<feature type="domain" description="C2H2-type" evidence="8">
    <location>
        <begin position="169"/>
        <end position="196"/>
    </location>
</feature>
<dbReference type="GO" id="GO:0000978">
    <property type="term" value="F:RNA polymerase II cis-regulatory region sequence-specific DNA binding"/>
    <property type="evidence" value="ECO:0007669"/>
    <property type="project" value="TreeGrafter"/>
</dbReference>
<dbReference type="GO" id="GO:0005634">
    <property type="term" value="C:nucleus"/>
    <property type="evidence" value="ECO:0007669"/>
    <property type="project" value="UniProtKB-SubCell"/>
</dbReference>
<accession>A0A182TBC5</accession>
<feature type="domain" description="C2H2-type" evidence="8">
    <location>
        <begin position="214"/>
        <end position="236"/>
    </location>
</feature>
<dbReference type="AlphaFoldDB" id="A0A182TBC5"/>
<dbReference type="GO" id="GO:0008270">
    <property type="term" value="F:zinc ion binding"/>
    <property type="evidence" value="ECO:0007669"/>
    <property type="project" value="UniProtKB-KW"/>
</dbReference>
<feature type="domain" description="C2H2-type" evidence="8">
    <location>
        <begin position="108"/>
        <end position="135"/>
    </location>
</feature>
<evidence type="ECO:0000259" key="8">
    <source>
        <dbReference type="PROSITE" id="PS50157"/>
    </source>
</evidence>
<keyword evidence="6" id="KW-0539">Nucleus</keyword>
<dbReference type="SMART" id="SM00355">
    <property type="entry name" value="ZnF_C2H2"/>
    <property type="match status" value="8"/>
</dbReference>
<evidence type="ECO:0000313" key="10">
    <source>
        <dbReference type="Proteomes" id="UP000075901"/>
    </source>
</evidence>
<evidence type="ECO:0000256" key="2">
    <source>
        <dbReference type="ARBA" id="ARBA00022723"/>
    </source>
</evidence>
<dbReference type="InterPro" id="IPR036236">
    <property type="entry name" value="Znf_C2H2_sf"/>
</dbReference>